<sequence>MSNDTQTTISIFSADDIASHLSELGALLRACVDDGASIGFVLPFSVDDSRAFFSNNVLPAVRLGKRVLLVAYKNDRIAGSGQLDFDTPPNQPHRAEVRKLLVHPDFRRQGIAKVIMAELERVAGQLGRSLITLDTRTGDKAEPLYASLGYNTAGIIPGYCRDPFEDRLDSTTVMYKSL</sequence>
<dbReference type="OrthoDB" id="3389160at2"/>
<dbReference type="RefSeq" id="WP_099999316.1">
    <property type="nucleotide sequence ID" value="NZ_CP017940.1"/>
</dbReference>
<keyword evidence="2" id="KW-0012">Acyltransferase</keyword>
<evidence type="ECO:0000256" key="2">
    <source>
        <dbReference type="ARBA" id="ARBA00023315"/>
    </source>
</evidence>
<evidence type="ECO:0000313" key="4">
    <source>
        <dbReference type="EMBL" id="PIO46535.1"/>
    </source>
</evidence>
<evidence type="ECO:0000313" key="5">
    <source>
        <dbReference type="Proteomes" id="UP000232163"/>
    </source>
</evidence>
<dbReference type="Gene3D" id="3.40.630.30">
    <property type="match status" value="1"/>
</dbReference>
<dbReference type="KEGG" id="pht:BLM14_10400"/>
<dbReference type="PROSITE" id="PS51186">
    <property type="entry name" value="GNAT"/>
    <property type="match status" value="1"/>
</dbReference>
<dbReference type="PANTHER" id="PTHR43877">
    <property type="entry name" value="AMINOALKYLPHOSPHONATE N-ACETYLTRANSFERASE-RELATED-RELATED"/>
    <property type="match status" value="1"/>
</dbReference>
<dbReference type="Pfam" id="PF00583">
    <property type="entry name" value="Acetyltransf_1"/>
    <property type="match status" value="1"/>
</dbReference>
<proteinExistence type="predicted"/>
<keyword evidence="5" id="KW-1185">Reference proteome</keyword>
<accession>A0A2N9W467</accession>
<evidence type="ECO:0000256" key="1">
    <source>
        <dbReference type="ARBA" id="ARBA00022679"/>
    </source>
</evidence>
<organism evidence="4 5">
    <name type="scientific">Phyllobacterium zundukense</name>
    <dbReference type="NCBI Taxonomy" id="1867719"/>
    <lineage>
        <taxon>Bacteria</taxon>
        <taxon>Pseudomonadati</taxon>
        <taxon>Pseudomonadota</taxon>
        <taxon>Alphaproteobacteria</taxon>
        <taxon>Hyphomicrobiales</taxon>
        <taxon>Phyllobacteriaceae</taxon>
        <taxon>Phyllobacterium</taxon>
    </lineage>
</organism>
<protein>
    <submittedName>
        <fullName evidence="4">GNAT family N-acetyltransferase</fullName>
    </submittedName>
</protein>
<dbReference type="EMBL" id="MZMT01000003">
    <property type="protein sequence ID" value="PIO46535.1"/>
    <property type="molecule type" value="Genomic_DNA"/>
</dbReference>
<feature type="domain" description="N-acetyltransferase" evidence="3">
    <location>
        <begin position="7"/>
        <end position="178"/>
    </location>
</feature>
<dbReference type="Proteomes" id="UP000232163">
    <property type="component" value="Unassembled WGS sequence"/>
</dbReference>
<dbReference type="AlphaFoldDB" id="A0A2N9W467"/>
<dbReference type="CDD" id="cd04301">
    <property type="entry name" value="NAT_SF"/>
    <property type="match status" value="1"/>
</dbReference>
<name>A0A2N9W467_9HYPH</name>
<comment type="caution">
    <text evidence="4">The sequence shown here is derived from an EMBL/GenBank/DDBJ whole genome shotgun (WGS) entry which is preliminary data.</text>
</comment>
<dbReference type="GO" id="GO:0016747">
    <property type="term" value="F:acyltransferase activity, transferring groups other than amino-acyl groups"/>
    <property type="evidence" value="ECO:0007669"/>
    <property type="project" value="InterPro"/>
</dbReference>
<keyword evidence="1 4" id="KW-0808">Transferase</keyword>
<gene>
    <name evidence="4" type="ORF">B5P45_01680</name>
</gene>
<reference evidence="4 5" key="1">
    <citation type="journal article" date="2017" name="Int J Environ Stud">
        <title>Does the Miocene-Pliocene relict legume Oxytropis triphylla form nitrogen-fixing nodules with a combination of bacterial strains?</title>
        <authorList>
            <person name="Safronova V."/>
            <person name="Belimov A."/>
            <person name="Sazanova A."/>
            <person name="Kuznetsova I."/>
            <person name="Popova J."/>
            <person name="Andronov E."/>
            <person name="Verkhozina A."/>
            <person name="Tikhonovich I."/>
        </authorList>
    </citation>
    <scope>NUCLEOTIDE SEQUENCE [LARGE SCALE GENOMIC DNA]</scope>
    <source>
        <strain evidence="4 5">Tri-38</strain>
    </source>
</reference>
<evidence type="ECO:0000259" key="3">
    <source>
        <dbReference type="PROSITE" id="PS51186"/>
    </source>
</evidence>
<dbReference type="SUPFAM" id="SSF55729">
    <property type="entry name" value="Acyl-CoA N-acyltransferases (Nat)"/>
    <property type="match status" value="1"/>
</dbReference>
<dbReference type="InterPro" id="IPR016181">
    <property type="entry name" value="Acyl_CoA_acyltransferase"/>
</dbReference>
<dbReference type="InterPro" id="IPR050832">
    <property type="entry name" value="Bact_Acetyltransf"/>
</dbReference>
<dbReference type="InterPro" id="IPR000182">
    <property type="entry name" value="GNAT_dom"/>
</dbReference>